<dbReference type="GO" id="GO:1903785">
    <property type="term" value="P:L-valine transmembrane transport"/>
    <property type="evidence" value="ECO:0007669"/>
    <property type="project" value="TreeGrafter"/>
</dbReference>
<dbReference type="PaxDb" id="166486-ERS852572_01377"/>
<dbReference type="STRING" id="166486.ERS852572_01377"/>
<feature type="transmembrane region" description="Helical" evidence="8">
    <location>
        <begin position="23"/>
        <end position="45"/>
    </location>
</feature>
<feature type="transmembrane region" description="Helical" evidence="8">
    <location>
        <begin position="52"/>
        <end position="75"/>
    </location>
</feature>
<feature type="transmembrane region" description="Helical" evidence="8">
    <location>
        <begin position="200"/>
        <end position="232"/>
    </location>
</feature>
<keyword evidence="5 8" id="KW-0812">Transmembrane</keyword>
<sequence>MDCEIEKNKISKKSSYGKAFKAAFPYTIPVMTGYLFIGMAFGVMIQEKGYNFLWAILMSVLCYAGSGQYLAVNFFAPGVSLLQVIFMEFMLNIRHIFYGLSLLERFAKMGKKRLYMIFSLTDETYSLFFVTKVPKDVEEGQFLFAIALLDQLYWIIGSAIGALLGSVLPIDTTGIDFAMTALFVVIMVEQWMESKNRPSVLIGLGCGLVCLLIFGADNFILPTMICIMLILLPCSKFLNKESDQKKEVEHHAG</sequence>
<keyword evidence="6 8" id="KW-1133">Transmembrane helix</keyword>
<proteinExistence type="inferred from homology"/>
<dbReference type="RefSeq" id="WP_055193947.1">
    <property type="nucleotide sequence ID" value="NZ_CABIYH010000009.1"/>
</dbReference>
<accession>A0A173T6R9</accession>
<feature type="transmembrane region" description="Helical" evidence="8">
    <location>
        <begin position="142"/>
        <end position="164"/>
    </location>
</feature>
<keyword evidence="7 8" id="KW-0472">Membrane</keyword>
<dbReference type="PANTHER" id="PTHR34979">
    <property type="entry name" value="INNER MEMBRANE PROTEIN YGAZ"/>
    <property type="match status" value="1"/>
</dbReference>
<comment type="subcellular location">
    <subcellularLocation>
        <location evidence="1">Cell membrane</location>
        <topology evidence="1">Multi-pass membrane protein</topology>
    </subcellularLocation>
</comment>
<evidence type="ECO:0000256" key="4">
    <source>
        <dbReference type="ARBA" id="ARBA00022475"/>
    </source>
</evidence>
<evidence type="ECO:0000256" key="2">
    <source>
        <dbReference type="ARBA" id="ARBA00010735"/>
    </source>
</evidence>
<evidence type="ECO:0000256" key="7">
    <source>
        <dbReference type="ARBA" id="ARBA00023136"/>
    </source>
</evidence>
<name>A0A173T6R9_9FIRM</name>
<evidence type="ECO:0000256" key="3">
    <source>
        <dbReference type="ARBA" id="ARBA00022448"/>
    </source>
</evidence>
<protein>
    <submittedName>
        <fullName evidence="9">Inner membrane protein YgaZ</fullName>
    </submittedName>
</protein>
<evidence type="ECO:0000256" key="6">
    <source>
        <dbReference type="ARBA" id="ARBA00022989"/>
    </source>
</evidence>
<dbReference type="OrthoDB" id="3181706at2"/>
<evidence type="ECO:0000313" key="9">
    <source>
        <dbReference type="EMBL" id="CUM98522.1"/>
    </source>
</evidence>
<dbReference type="AlphaFoldDB" id="A0A173T6R9"/>
<dbReference type="GO" id="GO:0005886">
    <property type="term" value="C:plasma membrane"/>
    <property type="evidence" value="ECO:0007669"/>
    <property type="project" value="UniProtKB-SubCell"/>
</dbReference>
<evidence type="ECO:0000313" key="10">
    <source>
        <dbReference type="Proteomes" id="UP000095350"/>
    </source>
</evidence>
<dbReference type="EMBL" id="CYXZ01000009">
    <property type="protein sequence ID" value="CUM98522.1"/>
    <property type="molecule type" value="Genomic_DNA"/>
</dbReference>
<evidence type="ECO:0000256" key="8">
    <source>
        <dbReference type="SAM" id="Phobius"/>
    </source>
</evidence>
<keyword evidence="4" id="KW-1003">Cell membrane</keyword>
<evidence type="ECO:0000256" key="1">
    <source>
        <dbReference type="ARBA" id="ARBA00004651"/>
    </source>
</evidence>
<dbReference type="Proteomes" id="UP000095350">
    <property type="component" value="Unassembled WGS sequence"/>
</dbReference>
<feature type="transmembrane region" description="Helical" evidence="8">
    <location>
        <begin position="81"/>
        <end position="103"/>
    </location>
</feature>
<feature type="transmembrane region" description="Helical" evidence="8">
    <location>
        <begin position="170"/>
        <end position="188"/>
    </location>
</feature>
<keyword evidence="3" id="KW-0813">Transport</keyword>
<comment type="similarity">
    <text evidence="2">Belongs to the AzlC family.</text>
</comment>
<dbReference type="InterPro" id="IPR011606">
    <property type="entry name" value="Brnchd-chn_aa_trnsp_permease"/>
</dbReference>
<gene>
    <name evidence="9" type="primary">ygaZ</name>
    <name evidence="9" type="ORF">ERS852572_01377</name>
</gene>
<dbReference type="Pfam" id="PF03591">
    <property type="entry name" value="AzlC"/>
    <property type="match status" value="1"/>
</dbReference>
<reference evidence="9 10" key="1">
    <citation type="submission" date="2015-09" db="EMBL/GenBank/DDBJ databases">
        <authorList>
            <consortium name="Pathogen Informatics"/>
        </authorList>
    </citation>
    <scope>NUCLEOTIDE SEQUENCE [LARGE SCALE GENOMIC DNA]</scope>
    <source>
        <strain evidence="9 10">2789STDY5834960</strain>
    </source>
</reference>
<dbReference type="PANTHER" id="PTHR34979:SF1">
    <property type="entry name" value="INNER MEMBRANE PROTEIN YGAZ"/>
    <property type="match status" value="1"/>
</dbReference>
<evidence type="ECO:0000256" key="5">
    <source>
        <dbReference type="ARBA" id="ARBA00022692"/>
    </source>
</evidence>
<organism evidence="9 10">
    <name type="scientific">Roseburia intestinalis</name>
    <dbReference type="NCBI Taxonomy" id="166486"/>
    <lineage>
        <taxon>Bacteria</taxon>
        <taxon>Bacillati</taxon>
        <taxon>Bacillota</taxon>
        <taxon>Clostridia</taxon>
        <taxon>Lachnospirales</taxon>
        <taxon>Lachnospiraceae</taxon>
        <taxon>Roseburia</taxon>
    </lineage>
</organism>